<evidence type="ECO:0000313" key="1">
    <source>
        <dbReference type="EMBL" id="CAG1967953.1"/>
    </source>
</evidence>
<dbReference type="AlphaFoldDB" id="A0A4U9EQG2"/>
<sequence>MLAMTIYVLDCMFICKAYFSRRDSDNLSIPSVEIHNIIVPGSAKIFDDSPKATGSGKERTRDLSKRMKEKIVYNLKEY</sequence>
<dbReference type="Proteomes" id="UP000746612">
    <property type="component" value="Unassembled WGS sequence"/>
</dbReference>
<protein>
    <submittedName>
        <fullName evidence="1">Uncharacterized protein</fullName>
    </submittedName>
</protein>
<gene>
    <name evidence="2" type="ORF">FUG_LOCUS211495</name>
    <name evidence="1" type="ORF">MDCFG202_LOCUS50947</name>
</gene>
<name>A0A4U9EQG2_GIBZA</name>
<evidence type="ECO:0000313" key="2">
    <source>
        <dbReference type="EMBL" id="VIO56350.1"/>
    </source>
</evidence>
<organism evidence="1 3">
    <name type="scientific">Gibberella zeae</name>
    <name type="common">Wheat head blight fungus</name>
    <name type="synonym">Fusarium graminearum</name>
    <dbReference type="NCBI Taxonomy" id="5518"/>
    <lineage>
        <taxon>Eukaryota</taxon>
        <taxon>Fungi</taxon>
        <taxon>Dikarya</taxon>
        <taxon>Ascomycota</taxon>
        <taxon>Pezizomycotina</taxon>
        <taxon>Sordariomycetes</taxon>
        <taxon>Hypocreomycetidae</taxon>
        <taxon>Hypocreales</taxon>
        <taxon>Nectriaceae</taxon>
        <taxon>Fusarium</taxon>
    </lineage>
</organism>
<accession>A0A4U9EQG2</accession>
<reference evidence="2" key="1">
    <citation type="submission" date="2019-04" db="EMBL/GenBank/DDBJ databases">
        <authorList>
            <person name="Melise S."/>
            <person name="Noan J."/>
            <person name="Okalmin O."/>
        </authorList>
    </citation>
    <scope>NUCLEOTIDE SEQUENCE</scope>
    <source>
        <strain evidence="2">FN9</strain>
    </source>
</reference>
<evidence type="ECO:0000313" key="3">
    <source>
        <dbReference type="Proteomes" id="UP000746612"/>
    </source>
</evidence>
<dbReference type="EMBL" id="CAAKMV010000124">
    <property type="protein sequence ID" value="VIO56350.1"/>
    <property type="molecule type" value="Genomic_DNA"/>
</dbReference>
<reference evidence="1" key="2">
    <citation type="submission" date="2021-03" db="EMBL/GenBank/DDBJ databases">
        <authorList>
            <person name="Alouane T."/>
            <person name="Langin T."/>
            <person name="Bonhomme L."/>
        </authorList>
    </citation>
    <scope>NUCLEOTIDE SEQUENCE</scope>
    <source>
        <strain evidence="1">MDC_Fg202</strain>
    </source>
</reference>
<dbReference type="EMBL" id="CAJPIJ010000076">
    <property type="protein sequence ID" value="CAG1967953.1"/>
    <property type="molecule type" value="Genomic_DNA"/>
</dbReference>
<proteinExistence type="predicted"/>